<sequence>MRDPKERLRHILFDIDLDIVSEAASRDAPALKPSIEKRLLKRLKELGYGG</sequence>
<evidence type="ECO:0000313" key="1">
    <source>
        <dbReference type="EMBL" id="SEH13671.1"/>
    </source>
</evidence>
<accession>A0A1H6FRZ2</accession>
<keyword evidence="2" id="KW-1185">Reference proteome</keyword>
<name>A0A1H6FRZ2_THEAL</name>
<protein>
    <submittedName>
        <fullName evidence="1">Uncharacterized protein</fullName>
    </submittedName>
</protein>
<dbReference type="EMBL" id="FNWJ01000002">
    <property type="protein sequence ID" value="SEH13671.1"/>
    <property type="molecule type" value="Genomic_DNA"/>
</dbReference>
<reference evidence="2" key="1">
    <citation type="submission" date="2016-10" db="EMBL/GenBank/DDBJ databases">
        <authorList>
            <person name="Varghese N."/>
            <person name="Submissions S."/>
        </authorList>
    </citation>
    <scope>NUCLEOTIDE SEQUENCE [LARGE SCALE GENOMIC DNA]</scope>
    <source>
        <strain evidence="2">ATCC 35263</strain>
    </source>
</reference>
<dbReference type="Proteomes" id="UP000222056">
    <property type="component" value="Unassembled WGS sequence"/>
</dbReference>
<gene>
    <name evidence="1" type="ORF">SAMN02745716_1253</name>
</gene>
<proteinExistence type="predicted"/>
<dbReference type="STRING" id="29539.SAMN02745716_1253"/>
<evidence type="ECO:0000313" key="2">
    <source>
        <dbReference type="Proteomes" id="UP000222056"/>
    </source>
</evidence>
<organism evidence="1 2">
    <name type="scientific">Thermoleophilum album</name>
    <dbReference type="NCBI Taxonomy" id="29539"/>
    <lineage>
        <taxon>Bacteria</taxon>
        <taxon>Bacillati</taxon>
        <taxon>Actinomycetota</taxon>
        <taxon>Thermoleophilia</taxon>
        <taxon>Thermoleophilales</taxon>
        <taxon>Thermoleophilaceae</taxon>
        <taxon>Thermoleophilum</taxon>
    </lineage>
</organism>
<dbReference type="AlphaFoldDB" id="A0A1H6FRZ2"/>